<dbReference type="GO" id="GO:0005975">
    <property type="term" value="P:carbohydrate metabolic process"/>
    <property type="evidence" value="ECO:0007669"/>
    <property type="project" value="InterPro"/>
</dbReference>
<dbReference type="InterPro" id="IPR037171">
    <property type="entry name" value="NagB/RpiA_transferase-like"/>
</dbReference>
<dbReference type="GO" id="GO:0006046">
    <property type="term" value="P:N-acetylglucosamine catabolic process"/>
    <property type="evidence" value="ECO:0007669"/>
    <property type="project" value="TreeGrafter"/>
</dbReference>
<feature type="domain" description="Glucosamine/galactosamine-6-phosphate isomerase" evidence="3">
    <location>
        <begin position="20"/>
        <end position="232"/>
    </location>
</feature>
<dbReference type="AlphaFoldDB" id="A0A4U6QNI5"/>
<gene>
    <name evidence="4" type="ORF">FDO65_11010</name>
</gene>
<protein>
    <submittedName>
        <fullName evidence="4">Glucosamine-6-phosphate deaminase</fullName>
    </submittedName>
</protein>
<dbReference type="PANTHER" id="PTHR11280:SF5">
    <property type="entry name" value="GLUCOSAMINE-6-PHOSPHATE ISOMERASE"/>
    <property type="match status" value="1"/>
</dbReference>
<dbReference type="InterPro" id="IPR006148">
    <property type="entry name" value="Glc/Gal-6P_isomerase"/>
</dbReference>
<dbReference type="GO" id="GO:0019262">
    <property type="term" value="P:N-acetylneuraminate catabolic process"/>
    <property type="evidence" value="ECO:0007669"/>
    <property type="project" value="TreeGrafter"/>
</dbReference>
<dbReference type="CDD" id="cd01399">
    <property type="entry name" value="GlcN6P_deaminase"/>
    <property type="match status" value="1"/>
</dbReference>
<evidence type="ECO:0000313" key="5">
    <source>
        <dbReference type="Proteomes" id="UP000306985"/>
    </source>
</evidence>
<keyword evidence="2" id="KW-0119">Carbohydrate metabolism</keyword>
<organism evidence="4 5">
    <name type="scientific">Nakamurella flava</name>
    <dbReference type="NCBI Taxonomy" id="2576308"/>
    <lineage>
        <taxon>Bacteria</taxon>
        <taxon>Bacillati</taxon>
        <taxon>Actinomycetota</taxon>
        <taxon>Actinomycetes</taxon>
        <taxon>Nakamurellales</taxon>
        <taxon>Nakamurellaceae</taxon>
        <taxon>Nakamurella</taxon>
    </lineage>
</organism>
<dbReference type="InterPro" id="IPR004547">
    <property type="entry name" value="Glucosamine6P_isomerase"/>
</dbReference>
<dbReference type="OrthoDB" id="9791139at2"/>
<dbReference type="PROSITE" id="PS01161">
    <property type="entry name" value="GLC_GALNAC_ISOMERASE"/>
    <property type="match status" value="1"/>
</dbReference>
<proteinExistence type="predicted"/>
<dbReference type="GO" id="GO:0006043">
    <property type="term" value="P:glucosamine catabolic process"/>
    <property type="evidence" value="ECO:0007669"/>
    <property type="project" value="TreeGrafter"/>
</dbReference>
<dbReference type="RefSeq" id="WP_137449326.1">
    <property type="nucleotide sequence ID" value="NZ_SZZH01000001.1"/>
</dbReference>
<dbReference type="Gene3D" id="3.40.50.1360">
    <property type="match status" value="1"/>
</dbReference>
<dbReference type="GO" id="GO:0042802">
    <property type="term" value="F:identical protein binding"/>
    <property type="evidence" value="ECO:0007669"/>
    <property type="project" value="TreeGrafter"/>
</dbReference>
<evidence type="ECO:0000259" key="3">
    <source>
        <dbReference type="Pfam" id="PF01182"/>
    </source>
</evidence>
<comment type="caution">
    <text evidence="4">The sequence shown here is derived from an EMBL/GenBank/DDBJ whole genome shotgun (WGS) entry which is preliminary data.</text>
</comment>
<dbReference type="SUPFAM" id="SSF100950">
    <property type="entry name" value="NagB/RpiA/CoA transferase-like"/>
    <property type="match status" value="1"/>
</dbReference>
<name>A0A4U6QNI5_9ACTN</name>
<dbReference type="Proteomes" id="UP000306985">
    <property type="component" value="Unassembled WGS sequence"/>
</dbReference>
<evidence type="ECO:0000256" key="2">
    <source>
        <dbReference type="ARBA" id="ARBA00023277"/>
    </source>
</evidence>
<dbReference type="EMBL" id="SZZH01000001">
    <property type="protein sequence ID" value="TKV62021.1"/>
    <property type="molecule type" value="Genomic_DNA"/>
</dbReference>
<accession>A0A4U6QNI5</accession>
<keyword evidence="1" id="KW-0378">Hydrolase</keyword>
<dbReference type="InterPro" id="IPR018321">
    <property type="entry name" value="Glucosamine6P_isomerase_CS"/>
</dbReference>
<dbReference type="GO" id="GO:0004342">
    <property type="term" value="F:glucosamine-6-phosphate deaminase activity"/>
    <property type="evidence" value="ECO:0007669"/>
    <property type="project" value="InterPro"/>
</dbReference>
<dbReference type="PANTHER" id="PTHR11280">
    <property type="entry name" value="GLUCOSAMINE-6-PHOSPHATE ISOMERASE"/>
    <property type="match status" value="1"/>
</dbReference>
<reference evidence="4 5" key="1">
    <citation type="submission" date="2019-05" db="EMBL/GenBank/DDBJ databases">
        <title>Nakamurella sp. N5BH11, whole genome shotgun sequence.</title>
        <authorList>
            <person name="Tuo L."/>
        </authorList>
    </citation>
    <scope>NUCLEOTIDE SEQUENCE [LARGE SCALE GENOMIC DNA]</scope>
    <source>
        <strain evidence="4 5">N5BH11</strain>
    </source>
</reference>
<evidence type="ECO:0000256" key="1">
    <source>
        <dbReference type="ARBA" id="ARBA00022801"/>
    </source>
</evidence>
<evidence type="ECO:0000313" key="4">
    <source>
        <dbReference type="EMBL" id="TKV62021.1"/>
    </source>
</evidence>
<dbReference type="Pfam" id="PF01182">
    <property type="entry name" value="Glucosamine_iso"/>
    <property type="match status" value="1"/>
</dbReference>
<dbReference type="GO" id="GO:0005737">
    <property type="term" value="C:cytoplasm"/>
    <property type="evidence" value="ECO:0007669"/>
    <property type="project" value="TreeGrafter"/>
</dbReference>
<sequence length="254" mass="25847">MSPAARTATAPRVVTAPTAEVGDVAADVVAAFIRREPTGVLGVATGGSPLDLYSALARRRAAGLDTSGLTLVALDEYVGLSAADVRSYRAYVQTLIAEPLGIPAGRVHVPSGADADDAAAYEATIDSVGGVDLQIIGIGRNGHIGFNEPGSELDSRTRVIELTESTRQANAPWFDDDPTAVPTHAMTQGIGTILDARALVLVATGAAKAPALAAALSGPVTTDLPASVIQRHPDVTVVADPDALSGAWRTAPTA</sequence>
<keyword evidence="5" id="KW-1185">Reference proteome</keyword>